<proteinExistence type="predicted"/>
<evidence type="ECO:0008006" key="4">
    <source>
        <dbReference type="Google" id="ProtNLM"/>
    </source>
</evidence>
<feature type="chain" id="PRO_5011476472" description="DUF4402 domain-containing protein" evidence="1">
    <location>
        <begin position="29"/>
        <end position="186"/>
    </location>
</feature>
<organism evidence="2 3">
    <name type="scientific">Qipengyuania nanhaisediminis</name>
    <dbReference type="NCBI Taxonomy" id="604088"/>
    <lineage>
        <taxon>Bacteria</taxon>
        <taxon>Pseudomonadati</taxon>
        <taxon>Pseudomonadota</taxon>
        <taxon>Alphaproteobacteria</taxon>
        <taxon>Sphingomonadales</taxon>
        <taxon>Erythrobacteraceae</taxon>
        <taxon>Qipengyuania</taxon>
    </lineage>
</organism>
<dbReference type="OrthoDB" id="7508236at2"/>
<reference evidence="3" key="1">
    <citation type="submission" date="2016-10" db="EMBL/GenBank/DDBJ databases">
        <authorList>
            <person name="Varghese N."/>
            <person name="Submissions S."/>
        </authorList>
    </citation>
    <scope>NUCLEOTIDE SEQUENCE [LARGE SCALE GENOMIC DNA]</scope>
    <source>
        <strain evidence="3">CGMCC 1.7715</strain>
    </source>
</reference>
<dbReference type="AlphaFoldDB" id="A0A1I5NGM6"/>
<evidence type="ECO:0000313" key="2">
    <source>
        <dbReference type="EMBL" id="SFP20924.1"/>
    </source>
</evidence>
<keyword evidence="3" id="KW-1185">Reference proteome</keyword>
<dbReference type="Proteomes" id="UP000199331">
    <property type="component" value="Unassembled WGS sequence"/>
</dbReference>
<accession>A0A1I5NGM6</accession>
<dbReference type="Pfam" id="PF14352">
    <property type="entry name" value="DUF4402"/>
    <property type="match status" value="1"/>
</dbReference>
<dbReference type="STRING" id="604088.SAMN04488060_1840"/>
<feature type="signal peptide" evidence="1">
    <location>
        <begin position="1"/>
        <end position="28"/>
    </location>
</feature>
<dbReference type="EMBL" id="FOWZ01000003">
    <property type="protein sequence ID" value="SFP20924.1"/>
    <property type="molecule type" value="Genomic_DNA"/>
</dbReference>
<evidence type="ECO:0000313" key="3">
    <source>
        <dbReference type="Proteomes" id="UP000199331"/>
    </source>
</evidence>
<evidence type="ECO:0000256" key="1">
    <source>
        <dbReference type="SAM" id="SignalP"/>
    </source>
</evidence>
<keyword evidence="1" id="KW-0732">Signal</keyword>
<protein>
    <recommendedName>
        <fullName evidence="4">DUF4402 domain-containing protein</fullName>
    </recommendedName>
</protein>
<dbReference type="InterPro" id="IPR025514">
    <property type="entry name" value="DUF4402"/>
</dbReference>
<sequence length="186" mass="18601">MIGRRHLHLVAFSLFLAGVTVPHTSASAQDRAQASGSAAATVVAPITVREIEPLRFGTVATGDTGGTLTLSPSSGATSVTGSLRSICPSGSSCTASPGIFDVRGEAGRSYRVTAPAQAVAARAGGGGTLNVTSITIATQSVQGPGTRGTLDDAGSDRFKVGGTLQVAPDSTAGTYVAEMEMVVSYD</sequence>
<gene>
    <name evidence="2" type="ORF">SAMN04488060_1840</name>
</gene>
<name>A0A1I5NGM6_9SPHN</name>